<organism evidence="2 4">
    <name type="scientific">Enterococcus gilvus ATCC BAA-350</name>
    <dbReference type="NCBI Taxonomy" id="1158614"/>
    <lineage>
        <taxon>Bacteria</taxon>
        <taxon>Bacillati</taxon>
        <taxon>Bacillota</taxon>
        <taxon>Bacilli</taxon>
        <taxon>Lactobacillales</taxon>
        <taxon>Enterococcaceae</taxon>
        <taxon>Enterococcus</taxon>
    </lineage>
</organism>
<evidence type="ECO:0000313" key="4">
    <source>
        <dbReference type="Proteomes" id="UP000013750"/>
    </source>
</evidence>
<dbReference type="Proteomes" id="UP000014160">
    <property type="component" value="Unassembled WGS sequence"/>
</dbReference>
<dbReference type="InterPro" id="IPR021321">
    <property type="entry name" value="DUF2922"/>
</dbReference>
<dbReference type="Proteomes" id="UP000013750">
    <property type="component" value="Unassembled WGS sequence"/>
</dbReference>
<comment type="caution">
    <text evidence="2">The sequence shown here is derived from an EMBL/GenBank/DDBJ whole genome shotgun (WGS) entry which is preliminary data.</text>
</comment>
<proteinExistence type="predicted"/>
<evidence type="ECO:0000313" key="2">
    <source>
        <dbReference type="EMBL" id="EOI57787.1"/>
    </source>
</evidence>
<dbReference type="HOGENOM" id="CLU_077907_0_0_9"/>
<sequence>MRSLVVIFENSEGKNHRWVLKDPDVTKSPEKIRAELEKMTRLNLFEKDGVKLFQKVVSAKFVETVVTPIFDVTTDVEETAEPLRQEESEAKSVPQSKEGAVESGITIQMTDEDDEGLKQMEFVIPEGTDIEALSDQELLALFRDILPEGAELEELYYEAEEEPPQDPLVDLETPDLEGEAKKEPQTVPENIPITTPEKAKKGRRPNKTNRKLLERFKKHNSM</sequence>
<feature type="compositionally biased region" description="Basic residues" evidence="1">
    <location>
        <begin position="200"/>
        <end position="222"/>
    </location>
</feature>
<reference evidence="3 5" key="2">
    <citation type="submission" date="2013-03" db="EMBL/GenBank/DDBJ databases">
        <title>The Genome Sequence of Enterococcus gilvus ATCC BAA-350 (PacBio/Illumina hybrid assembly).</title>
        <authorList>
            <consortium name="The Broad Institute Genomics Platform"/>
            <consortium name="The Broad Institute Genome Sequencing Center for Infectious Disease"/>
            <person name="Earl A."/>
            <person name="Russ C."/>
            <person name="Gilmore M."/>
            <person name="Surin D."/>
            <person name="Walker B."/>
            <person name="Young S."/>
            <person name="Zeng Q."/>
            <person name="Gargeya S."/>
            <person name="Fitzgerald M."/>
            <person name="Haas B."/>
            <person name="Abouelleil A."/>
            <person name="Allen A.W."/>
            <person name="Alvarado L."/>
            <person name="Arachchi H.M."/>
            <person name="Berlin A.M."/>
            <person name="Chapman S.B."/>
            <person name="Gainer-Dewar J."/>
            <person name="Goldberg J."/>
            <person name="Griggs A."/>
            <person name="Gujja S."/>
            <person name="Hansen M."/>
            <person name="Howarth C."/>
            <person name="Imamovic A."/>
            <person name="Ireland A."/>
            <person name="Larimer J."/>
            <person name="McCowan C."/>
            <person name="Murphy C."/>
            <person name="Pearson M."/>
            <person name="Poon T.W."/>
            <person name="Priest M."/>
            <person name="Roberts A."/>
            <person name="Saif S."/>
            <person name="Shea T."/>
            <person name="Sisk P."/>
            <person name="Sykes S."/>
            <person name="Wortman J."/>
            <person name="Nusbaum C."/>
            <person name="Birren B."/>
        </authorList>
    </citation>
    <scope>NUCLEOTIDE SEQUENCE [LARGE SCALE GENOMIC DNA]</scope>
    <source>
        <strain evidence="3 5">ATCC BAA-350</strain>
    </source>
</reference>
<dbReference type="PATRIC" id="fig|1158614.3.peg.790"/>
<dbReference type="RefSeq" id="WP_010779211.1">
    <property type="nucleotide sequence ID" value="NZ_ASWH01000002.1"/>
</dbReference>
<evidence type="ECO:0008006" key="6">
    <source>
        <dbReference type="Google" id="ProtNLM"/>
    </source>
</evidence>
<dbReference type="OrthoDB" id="2323347at2"/>
<evidence type="ECO:0000256" key="1">
    <source>
        <dbReference type="SAM" id="MobiDB-lite"/>
    </source>
</evidence>
<keyword evidence="5" id="KW-1185">Reference proteome</keyword>
<dbReference type="Pfam" id="PF11148">
    <property type="entry name" value="DUF2922"/>
    <property type="match status" value="1"/>
</dbReference>
<name>R2Y5W1_9ENTE</name>
<dbReference type="eggNOG" id="ENOG5030NEG">
    <property type="taxonomic scope" value="Bacteria"/>
</dbReference>
<feature type="region of interest" description="Disordered" evidence="1">
    <location>
        <begin position="159"/>
        <end position="222"/>
    </location>
</feature>
<gene>
    <name evidence="3" type="ORF">I592_03599</name>
    <name evidence="2" type="ORF">UKC_00762</name>
</gene>
<reference evidence="2 4" key="1">
    <citation type="submission" date="2013-02" db="EMBL/GenBank/DDBJ databases">
        <title>The Genome Sequence of Enterococcus gilvus ATCC BAA-350.</title>
        <authorList>
            <consortium name="The Broad Institute Genome Sequencing Platform"/>
            <consortium name="The Broad Institute Genome Sequencing Center for Infectious Disease"/>
            <person name="Earl A.M."/>
            <person name="Gilmore M.S."/>
            <person name="Lebreton F."/>
            <person name="Walker B."/>
            <person name="Young S.K."/>
            <person name="Zeng Q."/>
            <person name="Gargeya S."/>
            <person name="Fitzgerald M."/>
            <person name="Haas B."/>
            <person name="Abouelleil A."/>
            <person name="Alvarado L."/>
            <person name="Arachchi H.M."/>
            <person name="Berlin A.M."/>
            <person name="Chapman S.B."/>
            <person name="Dewar J."/>
            <person name="Goldberg J."/>
            <person name="Griggs A."/>
            <person name="Gujja S."/>
            <person name="Hansen M."/>
            <person name="Howarth C."/>
            <person name="Imamovic A."/>
            <person name="Larimer J."/>
            <person name="McCowan C."/>
            <person name="Murphy C."/>
            <person name="Neiman D."/>
            <person name="Pearson M."/>
            <person name="Priest M."/>
            <person name="Roberts A."/>
            <person name="Saif S."/>
            <person name="Shea T."/>
            <person name="Sisk P."/>
            <person name="Sykes S."/>
            <person name="Wortman J."/>
            <person name="Nusbaum C."/>
            <person name="Birren B."/>
        </authorList>
    </citation>
    <scope>NUCLEOTIDE SEQUENCE [LARGE SCALE GENOMIC DNA]</scope>
    <source>
        <strain evidence="2 4">ATCC BAA-350</strain>
    </source>
</reference>
<feature type="region of interest" description="Disordered" evidence="1">
    <location>
        <begin position="80"/>
        <end position="101"/>
    </location>
</feature>
<protein>
    <recommendedName>
        <fullName evidence="6">DUF2922 family protein</fullName>
    </recommendedName>
</protein>
<evidence type="ECO:0000313" key="5">
    <source>
        <dbReference type="Proteomes" id="UP000014160"/>
    </source>
</evidence>
<dbReference type="EMBL" id="ASWH01000002">
    <property type="protein sequence ID" value="EOW79459.1"/>
    <property type="molecule type" value="Genomic_DNA"/>
</dbReference>
<evidence type="ECO:0000313" key="3">
    <source>
        <dbReference type="EMBL" id="EOW79459.1"/>
    </source>
</evidence>
<feature type="compositionally biased region" description="Basic and acidic residues" evidence="1">
    <location>
        <begin position="81"/>
        <end position="90"/>
    </location>
</feature>
<accession>R2Y5W1</accession>
<dbReference type="AlphaFoldDB" id="R2Y5W1"/>
<dbReference type="EMBL" id="AJDQ01000004">
    <property type="protein sequence ID" value="EOI57787.1"/>
    <property type="molecule type" value="Genomic_DNA"/>
</dbReference>